<sequence>MEKLSSIPKENLWVPCHVVGGHYLHISASEDCSALASHTYVCSFQFSVVIPTGKHMNRKTRNSFLGKETPATWA</sequence>
<gene>
    <name evidence="1" type="ORF">VNO77_05422</name>
</gene>
<dbReference type="Proteomes" id="UP001367508">
    <property type="component" value="Unassembled WGS sequence"/>
</dbReference>
<comment type="caution">
    <text evidence="1">The sequence shown here is derived from an EMBL/GenBank/DDBJ whole genome shotgun (WGS) entry which is preliminary data.</text>
</comment>
<protein>
    <submittedName>
        <fullName evidence="1">Uncharacterized protein</fullName>
    </submittedName>
</protein>
<proteinExistence type="predicted"/>
<evidence type="ECO:0000313" key="2">
    <source>
        <dbReference type="Proteomes" id="UP001367508"/>
    </source>
</evidence>
<dbReference type="AlphaFoldDB" id="A0AAN9MZ10"/>
<organism evidence="1 2">
    <name type="scientific">Canavalia gladiata</name>
    <name type="common">Sword bean</name>
    <name type="synonym">Dolichos gladiatus</name>
    <dbReference type="NCBI Taxonomy" id="3824"/>
    <lineage>
        <taxon>Eukaryota</taxon>
        <taxon>Viridiplantae</taxon>
        <taxon>Streptophyta</taxon>
        <taxon>Embryophyta</taxon>
        <taxon>Tracheophyta</taxon>
        <taxon>Spermatophyta</taxon>
        <taxon>Magnoliopsida</taxon>
        <taxon>eudicotyledons</taxon>
        <taxon>Gunneridae</taxon>
        <taxon>Pentapetalae</taxon>
        <taxon>rosids</taxon>
        <taxon>fabids</taxon>
        <taxon>Fabales</taxon>
        <taxon>Fabaceae</taxon>
        <taxon>Papilionoideae</taxon>
        <taxon>50 kb inversion clade</taxon>
        <taxon>NPAAA clade</taxon>
        <taxon>indigoferoid/millettioid clade</taxon>
        <taxon>Phaseoleae</taxon>
        <taxon>Canavalia</taxon>
    </lineage>
</organism>
<reference evidence="1 2" key="1">
    <citation type="submission" date="2024-01" db="EMBL/GenBank/DDBJ databases">
        <title>The genomes of 5 underutilized Papilionoideae crops provide insights into root nodulation and disease resistanc.</title>
        <authorList>
            <person name="Jiang F."/>
        </authorList>
    </citation>
    <scope>NUCLEOTIDE SEQUENCE [LARGE SCALE GENOMIC DNA]</scope>
    <source>
        <strain evidence="1">LVBAO_FW01</strain>
        <tissue evidence="1">Leaves</tissue>
    </source>
</reference>
<evidence type="ECO:0000313" key="1">
    <source>
        <dbReference type="EMBL" id="KAK7363286.1"/>
    </source>
</evidence>
<accession>A0AAN9MZ10</accession>
<keyword evidence="2" id="KW-1185">Reference proteome</keyword>
<dbReference type="EMBL" id="JAYMYQ010000001">
    <property type="protein sequence ID" value="KAK7363286.1"/>
    <property type="molecule type" value="Genomic_DNA"/>
</dbReference>
<name>A0AAN9MZ10_CANGL</name>